<feature type="transmembrane region" description="Helical" evidence="1">
    <location>
        <begin position="158"/>
        <end position="183"/>
    </location>
</feature>
<feature type="transmembrane region" description="Helical" evidence="1">
    <location>
        <begin position="203"/>
        <end position="223"/>
    </location>
</feature>
<name>A0ABW2CEF7_9ACTN</name>
<evidence type="ECO:0000313" key="3">
    <source>
        <dbReference type="Proteomes" id="UP001596380"/>
    </source>
</evidence>
<proteinExistence type="predicted"/>
<feature type="transmembrane region" description="Helical" evidence="1">
    <location>
        <begin position="12"/>
        <end position="34"/>
    </location>
</feature>
<keyword evidence="1" id="KW-0812">Transmembrane</keyword>
<evidence type="ECO:0008006" key="4">
    <source>
        <dbReference type="Google" id="ProtNLM"/>
    </source>
</evidence>
<comment type="caution">
    <text evidence="2">The sequence shown here is derived from an EMBL/GenBank/DDBJ whole genome shotgun (WGS) entry which is preliminary data.</text>
</comment>
<dbReference type="Proteomes" id="UP001596380">
    <property type="component" value="Unassembled WGS sequence"/>
</dbReference>
<evidence type="ECO:0000256" key="1">
    <source>
        <dbReference type="SAM" id="Phobius"/>
    </source>
</evidence>
<feature type="transmembrane region" description="Helical" evidence="1">
    <location>
        <begin position="122"/>
        <end position="146"/>
    </location>
</feature>
<reference evidence="3" key="1">
    <citation type="journal article" date="2019" name="Int. J. Syst. Evol. Microbiol.">
        <title>The Global Catalogue of Microorganisms (GCM) 10K type strain sequencing project: providing services to taxonomists for standard genome sequencing and annotation.</title>
        <authorList>
            <consortium name="The Broad Institute Genomics Platform"/>
            <consortium name="The Broad Institute Genome Sequencing Center for Infectious Disease"/>
            <person name="Wu L."/>
            <person name="Ma J."/>
        </authorList>
    </citation>
    <scope>NUCLEOTIDE SEQUENCE [LARGE SCALE GENOMIC DNA]</scope>
    <source>
        <strain evidence="3">JCM 3369</strain>
    </source>
</reference>
<gene>
    <name evidence="2" type="ORF">ACFQKB_04130</name>
</gene>
<dbReference type="EMBL" id="JBHSXS010000001">
    <property type="protein sequence ID" value="MFC6878946.1"/>
    <property type="molecule type" value="Genomic_DNA"/>
</dbReference>
<accession>A0ABW2CEF7</accession>
<organism evidence="2 3">
    <name type="scientific">Actinomadura yumaensis</name>
    <dbReference type="NCBI Taxonomy" id="111807"/>
    <lineage>
        <taxon>Bacteria</taxon>
        <taxon>Bacillati</taxon>
        <taxon>Actinomycetota</taxon>
        <taxon>Actinomycetes</taxon>
        <taxon>Streptosporangiales</taxon>
        <taxon>Thermomonosporaceae</taxon>
        <taxon>Actinomadura</taxon>
    </lineage>
</organism>
<feature type="transmembrane region" description="Helical" evidence="1">
    <location>
        <begin position="46"/>
        <end position="69"/>
    </location>
</feature>
<evidence type="ECO:0000313" key="2">
    <source>
        <dbReference type="EMBL" id="MFC6878946.1"/>
    </source>
</evidence>
<keyword evidence="3" id="KW-1185">Reference proteome</keyword>
<dbReference type="RefSeq" id="WP_160819561.1">
    <property type="nucleotide sequence ID" value="NZ_JBHSXE010000001.1"/>
</dbReference>
<keyword evidence="1" id="KW-0472">Membrane</keyword>
<keyword evidence="1" id="KW-1133">Transmembrane helix</keyword>
<feature type="transmembrane region" description="Helical" evidence="1">
    <location>
        <begin position="90"/>
        <end position="116"/>
    </location>
</feature>
<protein>
    <recommendedName>
        <fullName evidence="4">ABC transporter permease</fullName>
    </recommendedName>
</protein>
<sequence>MIALARFQIVGYVRSLRVLQPVIVVLLIMMLVLLQKPGGIDRTRLAVGSFGDVAAFMFPVWAWTARALLDTQPDEQRALSATAARGRTTPVWAGLLAAYAVNIGLGVLAFAAPLAYAPGAGVGGGAMLTGTALGLLVAVAATLLGAWTSRAIIPDAGVSLLALLGGVAAALLLGLGSLSWLSVPMIEWLRAGNHGATEFVSDFPPIALHLALWSLAVGTAYVLTSRTRP</sequence>